<feature type="repeat" description="WD" evidence="1">
    <location>
        <begin position="762"/>
        <end position="803"/>
    </location>
</feature>
<dbReference type="CDD" id="cd00200">
    <property type="entry name" value="WD40"/>
    <property type="match status" value="1"/>
</dbReference>
<feature type="coiled-coil region" evidence="2">
    <location>
        <begin position="490"/>
        <end position="596"/>
    </location>
</feature>
<keyword evidence="5" id="KW-1185">Reference proteome</keyword>
<sequence length="963" mass="107392">MPRPPVVKRYSLFQRSVRVVQTSIRHVDRWIAVRVPGLPNPPEIEEKLRKPRFVDLWEFTLADHRRIFHEVWQEYKASFAGPSEEELEHSKEEVKRAVQAVRGQVSSTASKNLSFIDKKLEGTKAHDNLHTLSEQGAENVKFLTKEIKHVAEGVDTDAVVSHARQVVDDSRSKDDVATTLKKNVNELRHLAQEGRDAALNLEKQDVETFKTSAQSWFADKLLVGQSVLMAFIEGYREGKELELEREDALLITFAKQAAEDHKDILENQIKKVMDQQREKQRQEQEAAQKAGSSESKEGPEKQTQEKPTSAVATEQQGDKPTTTDQRCQLIQTKMPQKEELVRLEKVHFAEDDDDDDTFQYEAVDDGALELGDDDDGDEEDFAAVLRNLNRSTIASGQGTTTAAASLSTVEASDDMSADRSVAGNPKQAMMTRVHTQVRPSVVDDFIRNFLIKLGLTRTLDMFNHEWYEFIAKGKLREDDVGVVPDIYVRNQVLDDQVKELRRQLEDTRKITEKAKGTWDKFRHQRDVHKMHHQRVLQEKEALSVKIRKLEKHVAAYEPLLQELKAKYENSMKEKMLMRIERDRQVAKAEALEAQLKAVGGGSMAANTSGKGKQVASVAPLGSTTSSSSKTASGRQKKKSKSKSDVPDTKLPNPDAVNPFVDKRFEPVNPERVEVARSCQAHANSVAAVAFHPKNPIVATVSDDETWKLWSAPAGELIMSGEGHRSWLSSVTFHPRGAHAATSSGDNTVKLWDFVGAACSLTLADHSHPVWESAFHHDGDFLVSASMDHTCKLWDLHSGRCRRTFRGHVDSVNSVCFQPFSTNICTGSGDKTVSIWDLRSGLCVQTFYGHQNACNSVAFALAGDTIASCDADGFVKVWDVRMVAERSSLDGGQHPLNSVAFDRSGKILAAASDDGSIKLFSMKTEALATELKGHEGPVQSVKFDPNGRFLASSSSDCTFRLWST</sequence>
<feature type="repeat" description="WD" evidence="1">
    <location>
        <begin position="720"/>
        <end position="752"/>
    </location>
</feature>
<evidence type="ECO:0000313" key="5">
    <source>
        <dbReference type="Proteomes" id="UP000709295"/>
    </source>
</evidence>
<feature type="compositionally biased region" description="Polar residues" evidence="3">
    <location>
        <begin position="305"/>
        <end position="325"/>
    </location>
</feature>
<evidence type="ECO:0000256" key="1">
    <source>
        <dbReference type="PROSITE-ProRule" id="PRU00221"/>
    </source>
</evidence>
<feature type="repeat" description="WD" evidence="1">
    <location>
        <begin position="804"/>
        <end position="845"/>
    </location>
</feature>
<feature type="region of interest" description="Disordered" evidence="3">
    <location>
        <begin position="273"/>
        <end position="325"/>
    </location>
</feature>
<dbReference type="EMBL" id="JAENGY010000709">
    <property type="protein sequence ID" value="KAG6957807.1"/>
    <property type="molecule type" value="Genomic_DNA"/>
</dbReference>
<dbReference type="Proteomes" id="UP000709295">
    <property type="component" value="Unassembled WGS sequence"/>
</dbReference>
<dbReference type="AlphaFoldDB" id="A0A8J5M5P5"/>
<organism evidence="4 5">
    <name type="scientific">Phytophthora aleatoria</name>
    <dbReference type="NCBI Taxonomy" id="2496075"/>
    <lineage>
        <taxon>Eukaryota</taxon>
        <taxon>Sar</taxon>
        <taxon>Stramenopiles</taxon>
        <taxon>Oomycota</taxon>
        <taxon>Peronosporomycetes</taxon>
        <taxon>Peronosporales</taxon>
        <taxon>Peronosporaceae</taxon>
        <taxon>Phytophthora</taxon>
    </lineage>
</organism>
<dbReference type="PROSITE" id="PS50082">
    <property type="entry name" value="WD_REPEATS_2"/>
    <property type="match status" value="7"/>
</dbReference>
<dbReference type="PROSITE" id="PS00678">
    <property type="entry name" value="WD_REPEATS_1"/>
    <property type="match status" value="3"/>
</dbReference>
<dbReference type="SMART" id="SM00320">
    <property type="entry name" value="WD40"/>
    <property type="match status" value="7"/>
</dbReference>
<comment type="caution">
    <text evidence="4">The sequence shown here is derived from an EMBL/GenBank/DDBJ whole genome shotgun (WGS) entry which is preliminary data.</text>
</comment>
<dbReference type="InterPro" id="IPR050995">
    <property type="entry name" value="WD-F-box_domain-protein"/>
</dbReference>
<dbReference type="InterPro" id="IPR019775">
    <property type="entry name" value="WD40_repeat_CS"/>
</dbReference>
<reference evidence="4" key="1">
    <citation type="submission" date="2021-01" db="EMBL/GenBank/DDBJ databases">
        <title>Phytophthora aleatoria, a newly-described species from Pinus radiata is distinct from Phytophthora cactorum isolates based on comparative genomics.</title>
        <authorList>
            <person name="Mcdougal R."/>
            <person name="Panda P."/>
            <person name="Williams N."/>
            <person name="Studholme D.J."/>
        </authorList>
    </citation>
    <scope>NUCLEOTIDE SEQUENCE</scope>
    <source>
        <strain evidence="4">NZFS 4037</strain>
    </source>
</reference>
<feature type="repeat" description="WD" evidence="1">
    <location>
        <begin position="930"/>
        <end position="963"/>
    </location>
</feature>
<keyword evidence="1" id="KW-0853">WD repeat</keyword>
<protein>
    <recommendedName>
        <fullName evidence="6">Flagellar WD repeat-containing protein</fullName>
    </recommendedName>
</protein>
<accession>A0A8J5M5P5</accession>
<feature type="repeat" description="WD" evidence="1">
    <location>
        <begin position="846"/>
        <end position="880"/>
    </location>
</feature>
<feature type="repeat" description="WD" evidence="1">
    <location>
        <begin position="678"/>
        <end position="719"/>
    </location>
</feature>
<proteinExistence type="predicted"/>
<feature type="region of interest" description="Disordered" evidence="3">
    <location>
        <begin position="599"/>
        <end position="661"/>
    </location>
</feature>
<feature type="compositionally biased region" description="Low complexity" evidence="3">
    <location>
        <begin position="622"/>
        <end position="632"/>
    </location>
</feature>
<name>A0A8J5M5P5_9STRA</name>
<keyword evidence="2" id="KW-0175">Coiled coil</keyword>
<evidence type="ECO:0000256" key="3">
    <source>
        <dbReference type="SAM" id="MobiDB-lite"/>
    </source>
</evidence>
<dbReference type="Pfam" id="PF00400">
    <property type="entry name" value="WD40"/>
    <property type="match status" value="7"/>
</dbReference>
<evidence type="ECO:0000313" key="4">
    <source>
        <dbReference type="EMBL" id="KAG6957807.1"/>
    </source>
</evidence>
<dbReference type="PANTHER" id="PTHR14604">
    <property type="entry name" value="WD40 REPEAT PF20"/>
    <property type="match status" value="1"/>
</dbReference>
<evidence type="ECO:0000256" key="2">
    <source>
        <dbReference type="SAM" id="Coils"/>
    </source>
</evidence>
<dbReference type="PROSITE" id="PS50294">
    <property type="entry name" value="WD_REPEATS_REGION"/>
    <property type="match status" value="6"/>
</dbReference>
<feature type="compositionally biased region" description="Basic and acidic residues" evidence="3">
    <location>
        <begin position="294"/>
        <end position="304"/>
    </location>
</feature>
<gene>
    <name evidence="4" type="ORF">JG688_00010818</name>
</gene>
<dbReference type="PANTHER" id="PTHR14604:SF3">
    <property type="entry name" value="SPERM-ASSOCIATED ANTIGEN 16 PROTEIN"/>
    <property type="match status" value="1"/>
</dbReference>
<evidence type="ECO:0008006" key="6">
    <source>
        <dbReference type="Google" id="ProtNLM"/>
    </source>
</evidence>
<dbReference type="InterPro" id="IPR001680">
    <property type="entry name" value="WD40_rpt"/>
</dbReference>
<feature type="repeat" description="WD" evidence="1">
    <location>
        <begin position="888"/>
        <end position="929"/>
    </location>
</feature>
<feature type="compositionally biased region" description="Basic and acidic residues" evidence="3">
    <location>
        <begin position="273"/>
        <end position="286"/>
    </location>
</feature>